<proteinExistence type="predicted"/>
<dbReference type="Proteomes" id="UP001150569">
    <property type="component" value="Unassembled WGS sequence"/>
</dbReference>
<protein>
    <submittedName>
        <fullName evidence="3">Nitric oxide associated protein 1</fullName>
    </submittedName>
</protein>
<name>A0A9W8AEZ5_9FUNG</name>
<dbReference type="PANTHER" id="PTHR46434">
    <property type="entry name" value="GENETIC INTERACTOR OF PROHIBITINS 3, MITOCHONDRIAL"/>
    <property type="match status" value="1"/>
</dbReference>
<dbReference type="PANTHER" id="PTHR46434:SF1">
    <property type="entry name" value="GENETIC INTERACTOR OF PROHIBITINS 3, MITOCHONDRIAL"/>
    <property type="match status" value="1"/>
</dbReference>
<comment type="caution">
    <text evidence="3">The sequence shown here is derived from an EMBL/GenBank/DDBJ whole genome shotgun (WGS) entry which is preliminary data.</text>
</comment>
<gene>
    <name evidence="3" type="primary">NOA1_1</name>
    <name evidence="3" type="ORF">IWQ60_002547</name>
</gene>
<evidence type="ECO:0000259" key="2">
    <source>
        <dbReference type="Pfam" id="PF01926"/>
    </source>
</evidence>
<evidence type="ECO:0000313" key="4">
    <source>
        <dbReference type="Proteomes" id="UP001150569"/>
    </source>
</evidence>
<organism evidence="3 4">
    <name type="scientific">Tieghemiomyces parasiticus</name>
    <dbReference type="NCBI Taxonomy" id="78921"/>
    <lineage>
        <taxon>Eukaryota</taxon>
        <taxon>Fungi</taxon>
        <taxon>Fungi incertae sedis</taxon>
        <taxon>Zoopagomycota</taxon>
        <taxon>Kickxellomycotina</taxon>
        <taxon>Dimargaritomycetes</taxon>
        <taxon>Dimargaritales</taxon>
        <taxon>Dimargaritaceae</taxon>
        <taxon>Tieghemiomyces</taxon>
    </lineage>
</organism>
<accession>A0A9W8AEZ5</accession>
<keyword evidence="4" id="KW-1185">Reference proteome</keyword>
<evidence type="ECO:0000256" key="1">
    <source>
        <dbReference type="SAM" id="MobiDB-lite"/>
    </source>
</evidence>
<feature type="compositionally biased region" description="Low complexity" evidence="1">
    <location>
        <begin position="155"/>
        <end position="174"/>
    </location>
</feature>
<dbReference type="Pfam" id="PF01926">
    <property type="entry name" value="MMR_HSR1"/>
    <property type="match status" value="1"/>
</dbReference>
<dbReference type="Gene3D" id="3.40.50.300">
    <property type="entry name" value="P-loop containing nucleotide triphosphate hydrolases"/>
    <property type="match status" value="1"/>
</dbReference>
<dbReference type="SUPFAM" id="SSF52540">
    <property type="entry name" value="P-loop containing nucleoside triphosphate hydrolases"/>
    <property type="match status" value="1"/>
</dbReference>
<dbReference type="AlphaFoldDB" id="A0A9W8AEZ5"/>
<reference evidence="3" key="1">
    <citation type="submission" date="2022-07" db="EMBL/GenBank/DDBJ databases">
        <title>Phylogenomic reconstructions and comparative analyses of Kickxellomycotina fungi.</title>
        <authorList>
            <person name="Reynolds N.K."/>
            <person name="Stajich J.E."/>
            <person name="Barry K."/>
            <person name="Grigoriev I.V."/>
            <person name="Crous P."/>
            <person name="Smith M.E."/>
        </authorList>
    </citation>
    <scope>NUCLEOTIDE SEQUENCE</scope>
    <source>
        <strain evidence="3">RSA 861</strain>
    </source>
</reference>
<dbReference type="EMBL" id="JANBPT010000097">
    <property type="protein sequence ID" value="KAJ1927903.1"/>
    <property type="molecule type" value="Genomic_DNA"/>
</dbReference>
<sequence>MYALTPVFRRLAPRATVALRVRSASRSLLPCTGRLPLIAAQPQCSARSTFSTETPAVDIPACTNAAEPRPLTEDQPVEYAQPDTRNCPGCGAAFQFNDVYKPGYLPLIKADKSIAPAAYIESKKLRSNENVLSDEQFRRRVEALDPELRRHFGVDTPAPTKTTSSAPTDSTTAAINTEESNGADPNVRRVVCKRCHEMNHHHRIAPNWHRDVADDPEVLEFMKSKPSALVVHVLDVYDLQGSLLKGLSNFIGHQHRVILVVNKVDLLPKDVHLPRVATYVQRMMKDSGVLNIVAMHVVSARKVHGVRELCADLMALRRRFTQSPPDIYMVGRANVGKSELINAMLRISYGGTQYKVTTFPIPGTTCDVVEIPLQRFRKALVPYTPGEAQRAGGEVIDPGTLYDTPGVFNNYSLAKYLKPDELKLTWPKPHLSVATYGLKCGQSLCIGGLGRIDLQEGGDAATGRIMVSVFSNLPVHITQTKKADDMFDRLAAGELVPDLHPPGRTMTPARAAVLPRLKFVSNHTLSNENATMACADVYFMGVGWVAIAGRFKHAVIQVHSLGGRGAGIRPPLMPFEYQYRLSKFRSGVRKQR</sequence>
<dbReference type="GO" id="GO:0005525">
    <property type="term" value="F:GTP binding"/>
    <property type="evidence" value="ECO:0007669"/>
    <property type="project" value="InterPro"/>
</dbReference>
<evidence type="ECO:0000313" key="3">
    <source>
        <dbReference type="EMBL" id="KAJ1927903.1"/>
    </source>
</evidence>
<dbReference type="InterPro" id="IPR050896">
    <property type="entry name" value="Mito_lipid_metab_GTPase"/>
</dbReference>
<feature type="region of interest" description="Disordered" evidence="1">
    <location>
        <begin position="152"/>
        <end position="183"/>
    </location>
</feature>
<dbReference type="CDD" id="cd01855">
    <property type="entry name" value="YqeH"/>
    <property type="match status" value="1"/>
</dbReference>
<feature type="domain" description="G" evidence="2">
    <location>
        <begin position="327"/>
        <end position="409"/>
    </location>
</feature>
<dbReference type="InterPro" id="IPR006073">
    <property type="entry name" value="GTP-bd"/>
</dbReference>
<dbReference type="InterPro" id="IPR027417">
    <property type="entry name" value="P-loop_NTPase"/>
</dbReference>
<dbReference type="GO" id="GO:0005739">
    <property type="term" value="C:mitochondrion"/>
    <property type="evidence" value="ECO:0007669"/>
    <property type="project" value="TreeGrafter"/>
</dbReference>
<dbReference type="OrthoDB" id="1696305at2759"/>